<protein>
    <submittedName>
        <fullName evidence="1">Uncharacterized protein</fullName>
    </submittedName>
</protein>
<reference evidence="1 2" key="1">
    <citation type="submission" date="2018-09" db="EMBL/GenBank/DDBJ databases">
        <title>Profundibacter amoris BAR1 gen. nov., sp. nov., a new member of the Roseobacter clade isolated at Lokis Castle Vent Field on the Arctic Mid-Oceanic Ridge.</title>
        <authorList>
            <person name="Le Moine Bauer S."/>
            <person name="Sjoeberg A.G."/>
            <person name="L'Haridon S."/>
            <person name="Stokke R."/>
            <person name="Roalkvam I."/>
            <person name="Steen I.H."/>
            <person name="Dahle H."/>
        </authorList>
    </citation>
    <scope>NUCLEOTIDE SEQUENCE [LARGE SCALE GENOMIC DNA]</scope>
    <source>
        <strain evidence="1 2">BAR1</strain>
    </source>
</reference>
<evidence type="ECO:0000313" key="1">
    <source>
        <dbReference type="EMBL" id="AXX99274.1"/>
    </source>
</evidence>
<dbReference type="Proteomes" id="UP000261704">
    <property type="component" value="Chromosome"/>
</dbReference>
<dbReference type="AlphaFoldDB" id="A0A347UK96"/>
<keyword evidence="2" id="KW-1185">Reference proteome</keyword>
<dbReference type="OrthoDB" id="9794834at2"/>
<gene>
    <name evidence="1" type="ORF">BAR1_15840</name>
</gene>
<dbReference type="KEGG" id="pamo:BAR1_15840"/>
<evidence type="ECO:0000313" key="2">
    <source>
        <dbReference type="Proteomes" id="UP000261704"/>
    </source>
</evidence>
<dbReference type="RefSeq" id="WP_118943926.1">
    <property type="nucleotide sequence ID" value="NZ_CP032125.1"/>
</dbReference>
<organism evidence="1 2">
    <name type="scientific">Profundibacter amoris</name>
    <dbReference type="NCBI Taxonomy" id="2171755"/>
    <lineage>
        <taxon>Bacteria</taxon>
        <taxon>Pseudomonadati</taxon>
        <taxon>Pseudomonadota</taxon>
        <taxon>Alphaproteobacteria</taxon>
        <taxon>Rhodobacterales</taxon>
        <taxon>Paracoccaceae</taxon>
        <taxon>Profundibacter</taxon>
    </lineage>
</organism>
<sequence>MTIFGDYFTIEQDSYTIVHEMGHTALGYSDRVTGVKADGKDIFDRGSYFLAYRAKGIAVAIEQGVVIDDMFACMGGYTGC</sequence>
<proteinExistence type="predicted"/>
<name>A0A347UK96_9RHOB</name>
<accession>A0A347UK96</accession>
<dbReference type="EMBL" id="CP032125">
    <property type="protein sequence ID" value="AXX99274.1"/>
    <property type="molecule type" value="Genomic_DNA"/>
</dbReference>